<dbReference type="NCBIfam" id="TIGR00254">
    <property type="entry name" value="GGDEF"/>
    <property type="match status" value="1"/>
</dbReference>
<dbReference type="SUPFAM" id="SSF55073">
    <property type="entry name" value="Nucleotide cyclase"/>
    <property type="match status" value="1"/>
</dbReference>
<evidence type="ECO:0000313" key="2">
    <source>
        <dbReference type="Proteomes" id="UP000045782"/>
    </source>
</evidence>
<dbReference type="Pfam" id="PF00990">
    <property type="entry name" value="GGDEF"/>
    <property type="match status" value="1"/>
</dbReference>
<organism evidence="1 2">
    <name type="scientific">Mycobacteroides abscessus</name>
    <dbReference type="NCBI Taxonomy" id="36809"/>
    <lineage>
        <taxon>Bacteria</taxon>
        <taxon>Bacillati</taxon>
        <taxon>Actinomycetota</taxon>
        <taxon>Actinomycetes</taxon>
        <taxon>Mycobacteriales</taxon>
        <taxon>Mycobacteriaceae</taxon>
        <taxon>Mycobacteroides</taxon>
    </lineage>
</organism>
<gene>
    <name evidence="1" type="primary">ycdT</name>
    <name evidence="1" type="ORF">ERS075579_04329</name>
</gene>
<proteinExistence type="predicted"/>
<reference evidence="1 2" key="1">
    <citation type="submission" date="2015-03" db="EMBL/GenBank/DDBJ databases">
        <authorList>
            <person name="Murphy D."/>
        </authorList>
    </citation>
    <scope>NUCLEOTIDE SEQUENCE [LARGE SCALE GENOMIC DNA]</scope>
    <source>
        <strain evidence="1 2">PAP088</strain>
    </source>
</reference>
<dbReference type="InterPro" id="IPR000160">
    <property type="entry name" value="GGDEF_dom"/>
</dbReference>
<dbReference type="InterPro" id="IPR043128">
    <property type="entry name" value="Rev_trsase/Diguanyl_cyclase"/>
</dbReference>
<sequence length="366" mass="39351">MQHRALIIATVGAGEMTFGQEYRFATRALTVTRNLVPLKIAIGLLCLSIVVLGTLIQFHPLGPHGLWPRLIHGVLVASALAVGMCWIVLPWPRRRVAIAFVWWADISMVVGACTLSAPASRLGALAHMGLIGVFAAFLLGWRVLAVHCVFATVAIFGLMGWNVRLGEATWFDQYVYSAPALSSVVLLPIIIQVVVEGGRRSLKAISLAAHQDPLTGLLNRRGVQVALGSLLSGQRATRIVAVVLVDVDELKELNDRLGHDAGDESIRAVAAMLATTTRASDLTARMGGDEFMVVGFFDHADEAAGLIERIGARRFGIGPHRASVSIGSAVRSTSVAGFDFESLRRAADEELRGAKIERRNGFRAVP</sequence>
<dbReference type="PANTHER" id="PTHR45138">
    <property type="entry name" value="REGULATORY COMPONENTS OF SENSORY TRANSDUCTION SYSTEM"/>
    <property type="match status" value="1"/>
</dbReference>
<dbReference type="AlphaFoldDB" id="A0A0U0YKH7"/>
<name>A0A0U0YKH7_9MYCO</name>
<evidence type="ECO:0000313" key="1">
    <source>
        <dbReference type="EMBL" id="CPV67998.1"/>
    </source>
</evidence>
<accession>A0A0U0YKH7</accession>
<dbReference type="InterPro" id="IPR050469">
    <property type="entry name" value="Diguanylate_Cyclase"/>
</dbReference>
<dbReference type="EMBL" id="CSWP01000010">
    <property type="protein sequence ID" value="CPV67998.1"/>
    <property type="molecule type" value="Genomic_DNA"/>
</dbReference>
<dbReference type="Gene3D" id="3.30.70.270">
    <property type="match status" value="1"/>
</dbReference>
<dbReference type="InterPro" id="IPR029787">
    <property type="entry name" value="Nucleotide_cyclase"/>
</dbReference>
<dbReference type="RefSeq" id="WP_005062844.1">
    <property type="nucleotide sequence ID" value="NZ_CP014951.1"/>
</dbReference>
<dbReference type="PANTHER" id="PTHR45138:SF9">
    <property type="entry name" value="DIGUANYLATE CYCLASE DGCM-RELATED"/>
    <property type="match status" value="1"/>
</dbReference>
<dbReference type="SMART" id="SM00267">
    <property type="entry name" value="GGDEF"/>
    <property type="match status" value="1"/>
</dbReference>
<protein>
    <submittedName>
        <fullName evidence="1">Uncharacterized protein</fullName>
    </submittedName>
</protein>
<dbReference type="Proteomes" id="UP000045782">
    <property type="component" value="Unassembled WGS sequence"/>
</dbReference>
<dbReference type="GO" id="GO:0052621">
    <property type="term" value="F:diguanylate cyclase activity"/>
    <property type="evidence" value="ECO:0007669"/>
    <property type="project" value="TreeGrafter"/>
</dbReference>
<dbReference type="PROSITE" id="PS50887">
    <property type="entry name" value="GGDEF"/>
    <property type="match status" value="1"/>
</dbReference>
<dbReference type="CDD" id="cd01949">
    <property type="entry name" value="GGDEF"/>
    <property type="match status" value="1"/>
</dbReference>